<evidence type="ECO:0000256" key="7">
    <source>
        <dbReference type="RuleBase" id="RU364038"/>
    </source>
</evidence>
<evidence type="ECO:0000259" key="9">
    <source>
        <dbReference type="Pfam" id="PF13098"/>
    </source>
</evidence>
<dbReference type="InterPro" id="IPR012336">
    <property type="entry name" value="Thioredoxin-like_fold"/>
</dbReference>
<feature type="domain" description="Thioredoxin-like fold" evidence="9">
    <location>
        <begin position="121"/>
        <end position="228"/>
    </location>
</feature>
<dbReference type="PANTHER" id="PTHR35272:SF3">
    <property type="entry name" value="THIOL:DISULFIDE INTERCHANGE PROTEIN DSBC"/>
    <property type="match status" value="1"/>
</dbReference>
<dbReference type="Proteomes" id="UP001595444">
    <property type="component" value="Unassembled WGS sequence"/>
</dbReference>
<evidence type="ECO:0000256" key="6">
    <source>
        <dbReference type="ARBA" id="ARBA00023284"/>
    </source>
</evidence>
<dbReference type="RefSeq" id="WP_194213992.1">
    <property type="nucleotide sequence ID" value="NZ_CP061205.1"/>
</dbReference>
<comment type="function">
    <text evidence="7">Required for disulfide bond formation in some periplasmic proteins. Acts by transferring its disulfide bond to other proteins and is reduced in the process.</text>
</comment>
<dbReference type="InterPro" id="IPR036249">
    <property type="entry name" value="Thioredoxin-like_sf"/>
</dbReference>
<dbReference type="InterPro" id="IPR051470">
    <property type="entry name" value="Thiol:disulfide_interchange"/>
</dbReference>
<proteinExistence type="inferred from homology"/>
<protein>
    <recommendedName>
        <fullName evidence="7">Thiol:disulfide interchange protein</fullName>
    </recommendedName>
</protein>
<dbReference type="Gene3D" id="3.40.30.10">
    <property type="entry name" value="Glutaredoxin"/>
    <property type="match status" value="1"/>
</dbReference>
<dbReference type="SUPFAM" id="SSF54423">
    <property type="entry name" value="DsbC/DsbG N-terminal domain-like"/>
    <property type="match status" value="1"/>
</dbReference>
<evidence type="ECO:0000256" key="5">
    <source>
        <dbReference type="ARBA" id="ARBA00023157"/>
    </source>
</evidence>
<evidence type="ECO:0000313" key="10">
    <source>
        <dbReference type="EMBL" id="MFC3052342.1"/>
    </source>
</evidence>
<keyword evidence="5" id="KW-1015">Disulfide bond</keyword>
<name>A0ABV7D5X6_9PROT</name>
<keyword evidence="11" id="KW-1185">Reference proteome</keyword>
<evidence type="ECO:0000256" key="4">
    <source>
        <dbReference type="ARBA" id="ARBA00022764"/>
    </source>
</evidence>
<evidence type="ECO:0000256" key="2">
    <source>
        <dbReference type="ARBA" id="ARBA00009813"/>
    </source>
</evidence>
<comment type="subcellular location">
    <subcellularLocation>
        <location evidence="1 7">Periplasm</location>
    </subcellularLocation>
</comment>
<comment type="caution">
    <text evidence="10">The sequence shown here is derived from an EMBL/GenBank/DDBJ whole genome shotgun (WGS) entry which is preliminary data.</text>
</comment>
<accession>A0ABV7D5X6</accession>
<dbReference type="EMBL" id="JBHRSL010000010">
    <property type="protein sequence ID" value="MFC3052342.1"/>
    <property type="molecule type" value="Genomic_DNA"/>
</dbReference>
<dbReference type="Pfam" id="PF10411">
    <property type="entry name" value="DsbC_N"/>
    <property type="match status" value="1"/>
</dbReference>
<dbReference type="InterPro" id="IPR018950">
    <property type="entry name" value="DiS-bond_isomerase_DsbC/G_N"/>
</dbReference>
<dbReference type="SUPFAM" id="SSF52833">
    <property type="entry name" value="Thioredoxin-like"/>
    <property type="match status" value="1"/>
</dbReference>
<evidence type="ECO:0000256" key="1">
    <source>
        <dbReference type="ARBA" id="ARBA00004418"/>
    </source>
</evidence>
<keyword evidence="4 7" id="KW-0574">Periplasm</keyword>
<keyword evidence="6 7" id="KW-0676">Redox-active center</keyword>
<dbReference type="Gene3D" id="3.10.450.70">
    <property type="entry name" value="Disulphide bond isomerase, DsbC/G, N-terminal"/>
    <property type="match status" value="1"/>
</dbReference>
<feature type="chain" id="PRO_5044981553" description="Thiol:disulfide interchange protein" evidence="7">
    <location>
        <begin position="20"/>
        <end position="253"/>
    </location>
</feature>
<dbReference type="PANTHER" id="PTHR35272">
    <property type="entry name" value="THIOL:DISULFIDE INTERCHANGE PROTEIN DSBC-RELATED"/>
    <property type="match status" value="1"/>
</dbReference>
<evidence type="ECO:0000256" key="3">
    <source>
        <dbReference type="ARBA" id="ARBA00022729"/>
    </source>
</evidence>
<organism evidence="10 11">
    <name type="scientific">Kordiimonas pumila</name>
    <dbReference type="NCBI Taxonomy" id="2161677"/>
    <lineage>
        <taxon>Bacteria</taxon>
        <taxon>Pseudomonadati</taxon>
        <taxon>Pseudomonadota</taxon>
        <taxon>Alphaproteobacteria</taxon>
        <taxon>Kordiimonadales</taxon>
        <taxon>Kordiimonadaceae</taxon>
        <taxon>Kordiimonas</taxon>
    </lineage>
</organism>
<evidence type="ECO:0000313" key="11">
    <source>
        <dbReference type="Proteomes" id="UP001595444"/>
    </source>
</evidence>
<comment type="similarity">
    <text evidence="2 7">Belongs to the thioredoxin family. DsbC subfamily.</text>
</comment>
<gene>
    <name evidence="10" type="ORF">ACFOKA_10550</name>
</gene>
<sequence>MRRMKNIVTAMMMSTSVLAGSGPDLDLEAMERAKTEAEVNLKQTFSNFAFQSFEASPVEGMYQIDTGEQMIYYAPAANVLFFGEMWDADGNNLTDAALTAATEKRMASIDFASALEFGPIGAPLITEYSNPECGYCQRLHAFLEEKVEGGARPVRRRIIFAVGHSKSAQGLAEHILCSENPEESFSEIYERRKPQTLLSCDEGRTRLEEHMRIAKAAGIRGTPTLTIDGEYVRGFDQARLEIFLETTSEQGDR</sequence>
<dbReference type="InterPro" id="IPR009094">
    <property type="entry name" value="DiS-bond_isomerase_DsbC/G_N_sf"/>
</dbReference>
<feature type="domain" description="Disulphide bond isomerase DsbC/G N-terminal" evidence="8">
    <location>
        <begin position="36"/>
        <end position="95"/>
    </location>
</feature>
<dbReference type="CDD" id="cd03020">
    <property type="entry name" value="DsbA_DsbC_DsbG"/>
    <property type="match status" value="1"/>
</dbReference>
<feature type="signal peptide" evidence="7">
    <location>
        <begin position="1"/>
        <end position="19"/>
    </location>
</feature>
<dbReference type="InterPro" id="IPR033954">
    <property type="entry name" value="DiS-bond_Isoase_DsbC/G"/>
</dbReference>
<evidence type="ECO:0000259" key="8">
    <source>
        <dbReference type="Pfam" id="PF10411"/>
    </source>
</evidence>
<dbReference type="Pfam" id="PF13098">
    <property type="entry name" value="Thioredoxin_2"/>
    <property type="match status" value="1"/>
</dbReference>
<keyword evidence="3 7" id="KW-0732">Signal</keyword>
<reference evidence="11" key="1">
    <citation type="journal article" date="2019" name="Int. J. Syst. Evol. Microbiol.">
        <title>The Global Catalogue of Microorganisms (GCM) 10K type strain sequencing project: providing services to taxonomists for standard genome sequencing and annotation.</title>
        <authorList>
            <consortium name="The Broad Institute Genomics Platform"/>
            <consortium name="The Broad Institute Genome Sequencing Center for Infectious Disease"/>
            <person name="Wu L."/>
            <person name="Ma J."/>
        </authorList>
    </citation>
    <scope>NUCLEOTIDE SEQUENCE [LARGE SCALE GENOMIC DNA]</scope>
    <source>
        <strain evidence="11">KCTC 62164</strain>
    </source>
</reference>